<proteinExistence type="predicted"/>
<evidence type="ECO:0000313" key="2">
    <source>
        <dbReference type="Proteomes" id="UP000593568"/>
    </source>
</evidence>
<protein>
    <submittedName>
        <fullName evidence="1">Uncharacterized protein</fullName>
    </submittedName>
</protein>
<gene>
    <name evidence="1" type="ORF">Gotri_027125</name>
</gene>
<dbReference type="EMBL" id="JABEZW010224982">
    <property type="protein sequence ID" value="MBA0786951.1"/>
    <property type="molecule type" value="Genomic_DNA"/>
</dbReference>
<dbReference type="AlphaFoldDB" id="A0A7J9FP77"/>
<sequence length="34" mass="4061">MEVKDYFNSLCDGLEQNIKQMEISVTELKNKKQR</sequence>
<evidence type="ECO:0000313" key="1">
    <source>
        <dbReference type="EMBL" id="MBA0786951.1"/>
    </source>
</evidence>
<dbReference type="Proteomes" id="UP000593568">
    <property type="component" value="Unassembled WGS sequence"/>
</dbReference>
<comment type="caution">
    <text evidence="1">The sequence shown here is derived from an EMBL/GenBank/DDBJ whole genome shotgun (WGS) entry which is preliminary data.</text>
</comment>
<reference evidence="1 2" key="1">
    <citation type="journal article" date="2019" name="Genome Biol. Evol.">
        <title>Insights into the evolution of the New World diploid cottons (Gossypium, subgenus Houzingenia) based on genome sequencing.</title>
        <authorList>
            <person name="Grover C.E."/>
            <person name="Arick M.A. 2nd"/>
            <person name="Thrash A."/>
            <person name="Conover J.L."/>
            <person name="Sanders W.S."/>
            <person name="Peterson D.G."/>
            <person name="Frelichowski J.E."/>
            <person name="Scheffler J.A."/>
            <person name="Scheffler B.E."/>
            <person name="Wendel J.F."/>
        </authorList>
    </citation>
    <scope>NUCLEOTIDE SEQUENCE [LARGE SCALE GENOMIC DNA]</scope>
    <source>
        <strain evidence="1">8</strain>
        <tissue evidence="1">Leaf</tissue>
    </source>
</reference>
<keyword evidence="2" id="KW-1185">Reference proteome</keyword>
<organism evidence="1 2">
    <name type="scientific">Gossypium trilobum</name>
    <dbReference type="NCBI Taxonomy" id="34281"/>
    <lineage>
        <taxon>Eukaryota</taxon>
        <taxon>Viridiplantae</taxon>
        <taxon>Streptophyta</taxon>
        <taxon>Embryophyta</taxon>
        <taxon>Tracheophyta</taxon>
        <taxon>Spermatophyta</taxon>
        <taxon>Magnoliopsida</taxon>
        <taxon>eudicotyledons</taxon>
        <taxon>Gunneridae</taxon>
        <taxon>Pentapetalae</taxon>
        <taxon>rosids</taxon>
        <taxon>malvids</taxon>
        <taxon>Malvales</taxon>
        <taxon>Malvaceae</taxon>
        <taxon>Malvoideae</taxon>
        <taxon>Gossypium</taxon>
    </lineage>
</organism>
<name>A0A7J9FP77_9ROSI</name>
<accession>A0A7J9FP77</accession>